<dbReference type="RefSeq" id="WP_075368558.1">
    <property type="nucleotide sequence ID" value="NZ_MSDQ01000008.1"/>
</dbReference>
<dbReference type="STRING" id="223900.GCA_000821045_00552"/>
<dbReference type="PANTHER" id="PTHR43489">
    <property type="entry name" value="ISOMERASE"/>
    <property type="match status" value="1"/>
</dbReference>
<keyword evidence="6" id="KW-1185">Reference proteome</keyword>
<dbReference type="FunFam" id="3.20.20.150:FF:000007">
    <property type="entry name" value="Hydroxypyruvate isomerase"/>
    <property type="match status" value="1"/>
</dbReference>
<evidence type="ECO:0000256" key="2">
    <source>
        <dbReference type="PIRNR" id="PIRNR006241"/>
    </source>
</evidence>
<dbReference type="InterPro" id="IPR026040">
    <property type="entry name" value="HyI-like"/>
</dbReference>
<evidence type="ECO:0000313" key="5">
    <source>
        <dbReference type="EMBL" id="OLO12203.1"/>
    </source>
</evidence>
<accession>A0A1Q8TEU5</accession>
<dbReference type="InterPro" id="IPR050417">
    <property type="entry name" value="Sugar_Epim/Isomerase"/>
</dbReference>
<dbReference type="GO" id="GO:0008903">
    <property type="term" value="F:hydroxypyruvate isomerase activity"/>
    <property type="evidence" value="ECO:0007669"/>
    <property type="project" value="TreeGrafter"/>
</dbReference>
<feature type="active site" description="Proton donor/acceptor" evidence="3">
    <location>
        <position position="240"/>
    </location>
</feature>
<gene>
    <name evidence="5" type="ORF">BTW10_05545</name>
</gene>
<dbReference type="AlphaFoldDB" id="A0A1Q8TEU5"/>
<dbReference type="PIRSF" id="PIRSF006241">
    <property type="entry name" value="HyI"/>
    <property type="match status" value="1"/>
</dbReference>
<feature type="active site" description="Proton donor/acceptor" evidence="3">
    <location>
        <position position="143"/>
    </location>
</feature>
<evidence type="ECO:0000256" key="3">
    <source>
        <dbReference type="PIRSR" id="PIRSR006241-50"/>
    </source>
</evidence>
<dbReference type="NCBIfam" id="NF043033">
    <property type="entry name" value="OxoTetrIsom"/>
    <property type="match status" value="1"/>
</dbReference>
<comment type="similarity">
    <text evidence="2">Belongs to the hyi family.</text>
</comment>
<feature type="domain" description="Xylose isomerase-like TIM barrel" evidence="4">
    <location>
        <begin position="21"/>
        <end position="256"/>
    </location>
</feature>
<keyword evidence="1 2" id="KW-0413">Isomerase</keyword>
<dbReference type="GO" id="GO:0046487">
    <property type="term" value="P:glyoxylate metabolic process"/>
    <property type="evidence" value="ECO:0007669"/>
    <property type="project" value="TreeGrafter"/>
</dbReference>
<dbReference type="SUPFAM" id="SSF51658">
    <property type="entry name" value="Xylose isomerase-like"/>
    <property type="match status" value="1"/>
</dbReference>
<evidence type="ECO:0000259" key="4">
    <source>
        <dbReference type="Pfam" id="PF01261"/>
    </source>
</evidence>
<dbReference type="InterPro" id="IPR036237">
    <property type="entry name" value="Xyl_isomerase-like_sf"/>
</dbReference>
<protein>
    <submittedName>
        <fullName evidence="5">Hydroxypyruvate isomerase</fullName>
    </submittedName>
</protein>
<organism evidence="5 6">
    <name type="scientific">Chromohalobacter japonicus</name>
    <dbReference type="NCBI Taxonomy" id="223900"/>
    <lineage>
        <taxon>Bacteria</taxon>
        <taxon>Pseudomonadati</taxon>
        <taxon>Pseudomonadota</taxon>
        <taxon>Gammaproteobacteria</taxon>
        <taxon>Oceanospirillales</taxon>
        <taxon>Halomonadaceae</taxon>
        <taxon>Chromohalobacter</taxon>
    </lineage>
</organism>
<reference evidence="5 6" key="1">
    <citation type="submission" date="2016-12" db="EMBL/GenBank/DDBJ databases">
        <title>Draft genome sequences of strains Salinicola socius SMB35, Salinicola sp. MH3R3-1 and Chromohalobacter sp. SMB17 from the Verkhnekamsk potash mining region of Russia.</title>
        <authorList>
            <person name="Mavrodi D.V."/>
            <person name="Olsson B.E."/>
            <person name="Korsakova E.S."/>
            <person name="Pyankova A."/>
            <person name="Mavrodi O.V."/>
            <person name="Plotnikova E.G."/>
        </authorList>
    </citation>
    <scope>NUCLEOTIDE SEQUENCE [LARGE SCALE GENOMIC DNA]</scope>
    <source>
        <strain evidence="5 6">SMB17</strain>
    </source>
</reference>
<dbReference type="EMBL" id="MSDQ01000008">
    <property type="protein sequence ID" value="OLO12203.1"/>
    <property type="molecule type" value="Genomic_DNA"/>
</dbReference>
<comment type="caution">
    <text evidence="5">The sequence shown here is derived from an EMBL/GenBank/DDBJ whole genome shotgun (WGS) entry which is preliminary data.</text>
</comment>
<proteinExistence type="inferred from homology"/>
<dbReference type="Proteomes" id="UP000186806">
    <property type="component" value="Unassembled WGS sequence"/>
</dbReference>
<dbReference type="InterPro" id="IPR013022">
    <property type="entry name" value="Xyl_isomerase-like_TIM-brl"/>
</dbReference>
<name>A0A1Q8TEU5_9GAMM</name>
<dbReference type="Pfam" id="PF01261">
    <property type="entry name" value="AP_endonuc_2"/>
    <property type="match status" value="1"/>
</dbReference>
<evidence type="ECO:0000313" key="6">
    <source>
        <dbReference type="Proteomes" id="UP000186806"/>
    </source>
</evidence>
<dbReference type="PANTHER" id="PTHR43489:SF6">
    <property type="entry name" value="HYDROXYPYRUVATE ISOMERASE-RELATED"/>
    <property type="match status" value="1"/>
</dbReference>
<keyword evidence="5" id="KW-0670">Pyruvate</keyword>
<sequence>MPRFAANLSMMFNEEPFMERFAVAAACGFEGVEFLFPYAFEADDIAAELKRHGLQQALFNLPPGDWDAGERGIAALPGREAEFRDSVETAIRYARALNCPRLHAMAGLAPEDVSRETWRAVYLDNLRHAARRLAEHDLELLIEPINTRDMPGYCLNHQAEGHAIVAELGEPNVKVQMDFYHTQIMDGDLWTTYRRHRAGVGHIQIAGVPERHEPDTGEVNYPWLFQQLDADGFEGWIGCEYKPRAGTRAGLGWFEAWKRPAG</sequence>
<dbReference type="InterPro" id="IPR053398">
    <property type="entry name" value="HPT_OtnI_isomerases"/>
</dbReference>
<dbReference type="Gene3D" id="3.20.20.150">
    <property type="entry name" value="Divalent-metal-dependent TIM barrel enzymes"/>
    <property type="match status" value="1"/>
</dbReference>
<evidence type="ECO:0000256" key="1">
    <source>
        <dbReference type="ARBA" id="ARBA00023235"/>
    </source>
</evidence>